<evidence type="ECO:0000313" key="1">
    <source>
        <dbReference type="EMBL" id="KAJ6636180.1"/>
    </source>
</evidence>
<keyword evidence="2" id="KW-1185">Reference proteome</keyword>
<dbReference type="EMBL" id="WJQU01000004">
    <property type="protein sequence ID" value="KAJ6636180.1"/>
    <property type="molecule type" value="Genomic_DNA"/>
</dbReference>
<accession>A0A9Q0MSA0</accession>
<dbReference type="Gene3D" id="3.40.50.1820">
    <property type="entry name" value="alpha/beta hydrolase"/>
    <property type="match status" value="1"/>
</dbReference>
<evidence type="ECO:0000313" key="2">
    <source>
        <dbReference type="Proteomes" id="UP001151699"/>
    </source>
</evidence>
<comment type="caution">
    <text evidence="1">The sequence shown here is derived from an EMBL/GenBank/DDBJ whole genome shotgun (WGS) entry which is preliminary data.</text>
</comment>
<dbReference type="SUPFAM" id="SSF53474">
    <property type="entry name" value="alpha/beta-Hydrolases"/>
    <property type="match status" value="1"/>
</dbReference>
<organism evidence="1 2">
    <name type="scientific">Pseudolycoriella hygida</name>
    <dbReference type="NCBI Taxonomy" id="35572"/>
    <lineage>
        <taxon>Eukaryota</taxon>
        <taxon>Metazoa</taxon>
        <taxon>Ecdysozoa</taxon>
        <taxon>Arthropoda</taxon>
        <taxon>Hexapoda</taxon>
        <taxon>Insecta</taxon>
        <taxon>Pterygota</taxon>
        <taxon>Neoptera</taxon>
        <taxon>Endopterygota</taxon>
        <taxon>Diptera</taxon>
        <taxon>Nematocera</taxon>
        <taxon>Sciaroidea</taxon>
        <taxon>Sciaridae</taxon>
        <taxon>Pseudolycoriella</taxon>
    </lineage>
</organism>
<dbReference type="AlphaFoldDB" id="A0A9Q0MSA0"/>
<gene>
    <name evidence="1" type="ORF">Bhyg_14768</name>
</gene>
<evidence type="ECO:0008006" key="3">
    <source>
        <dbReference type="Google" id="ProtNLM"/>
    </source>
</evidence>
<dbReference type="OrthoDB" id="199913at2759"/>
<dbReference type="InterPro" id="IPR029058">
    <property type="entry name" value="AB_hydrolase_fold"/>
</dbReference>
<reference evidence="1" key="1">
    <citation type="submission" date="2022-07" db="EMBL/GenBank/DDBJ databases">
        <authorList>
            <person name="Trinca V."/>
            <person name="Uliana J.V.C."/>
            <person name="Torres T.T."/>
            <person name="Ward R.J."/>
            <person name="Monesi N."/>
        </authorList>
    </citation>
    <scope>NUCLEOTIDE SEQUENCE</scope>
    <source>
        <strain evidence="1">HSMRA1968</strain>
        <tissue evidence="1">Whole embryos</tissue>
    </source>
</reference>
<name>A0A9Q0MSA0_9DIPT</name>
<proteinExistence type="predicted"/>
<dbReference type="Proteomes" id="UP001151699">
    <property type="component" value="Chromosome C"/>
</dbReference>
<protein>
    <recommendedName>
        <fullName evidence="3">Lipase domain-containing protein</fullName>
    </recommendedName>
</protein>
<sequence length="109" mass="12235">MYTNFNLVIGNSFGSKILFFNGKTVNHYTMHDLTAAENVVTDTGFDLNRTTIIYIHGWNQSFSSKSSRAIVNAYITNGQYNILVLDWSTASSGIFPLVESRVDECSRII</sequence>